<sequence length="238" mass="26959">MKNILIPTVLEKDTLASVESAISYANGQNFDLVLLLLNETDNAYSASAYLRNSKPAFSASQQKTLEDCQRLALKFDNIKLHVQRQSSISAPLLRNLLSVLEIGFVIVPKSFRESSKKINRHCLGLLANSHCPILNLCDAPTSEMQKALYLEYAESKLQVSDLQQRLDGKFAFRIVSQARINKQEERSLDQLLLETITRNDIDLLVETRKPTKVKLGKKFPSFHDDLKLPVLSVFEEIR</sequence>
<organism evidence="1 2">
    <name type="scientific">Flavobacterium agri</name>
    <dbReference type="NCBI Taxonomy" id="2743471"/>
    <lineage>
        <taxon>Bacteria</taxon>
        <taxon>Pseudomonadati</taxon>
        <taxon>Bacteroidota</taxon>
        <taxon>Flavobacteriia</taxon>
        <taxon>Flavobacteriales</taxon>
        <taxon>Flavobacteriaceae</taxon>
        <taxon>Flavobacterium</taxon>
    </lineage>
</organism>
<proteinExistence type="predicted"/>
<dbReference type="AlphaFoldDB" id="A0A7Y8Y394"/>
<dbReference type="EMBL" id="JACBJI010000005">
    <property type="protein sequence ID" value="NYA71697.1"/>
    <property type="molecule type" value="Genomic_DNA"/>
</dbReference>
<name>A0A7Y8Y394_9FLAO</name>
<evidence type="ECO:0000313" key="2">
    <source>
        <dbReference type="Proteomes" id="UP000535020"/>
    </source>
</evidence>
<gene>
    <name evidence="1" type="ORF">HZF10_12250</name>
</gene>
<dbReference type="Proteomes" id="UP000535020">
    <property type="component" value="Unassembled WGS sequence"/>
</dbReference>
<accession>A0A7Y8Y394</accession>
<dbReference type="RefSeq" id="WP_176006509.1">
    <property type="nucleotide sequence ID" value="NZ_JABWMI010000014.1"/>
</dbReference>
<comment type="caution">
    <text evidence="1">The sequence shown here is derived from an EMBL/GenBank/DDBJ whole genome shotgun (WGS) entry which is preliminary data.</text>
</comment>
<evidence type="ECO:0000313" key="1">
    <source>
        <dbReference type="EMBL" id="NYA71697.1"/>
    </source>
</evidence>
<protein>
    <recommendedName>
        <fullName evidence="3">Universal stress protein family protein</fullName>
    </recommendedName>
</protein>
<keyword evidence="2" id="KW-1185">Reference proteome</keyword>
<dbReference type="SUPFAM" id="SSF52402">
    <property type="entry name" value="Adenine nucleotide alpha hydrolases-like"/>
    <property type="match status" value="1"/>
</dbReference>
<reference evidence="1 2" key="1">
    <citation type="submission" date="2020-07" db="EMBL/GenBank/DDBJ databases">
        <authorList>
            <person name="Sun Q."/>
        </authorList>
    </citation>
    <scope>NUCLEOTIDE SEQUENCE [LARGE SCALE GENOMIC DNA]</scope>
    <source>
        <strain evidence="1 2">MAH-1</strain>
    </source>
</reference>
<evidence type="ECO:0008006" key="3">
    <source>
        <dbReference type="Google" id="ProtNLM"/>
    </source>
</evidence>